<accession>M4VLC9</accession>
<name>M4VLC9_9BACT</name>
<dbReference type="SUPFAM" id="SSF52540">
    <property type="entry name" value="P-loop containing nucleoside triphosphate hydrolases"/>
    <property type="match status" value="1"/>
</dbReference>
<proteinExistence type="predicted"/>
<gene>
    <name evidence="2" type="ORF">A11S_2123</name>
</gene>
<dbReference type="InterPro" id="IPR026866">
    <property type="entry name" value="CR006_AAA"/>
</dbReference>
<dbReference type="Proteomes" id="UP000011932">
    <property type="component" value="Chromosome"/>
</dbReference>
<evidence type="ECO:0000313" key="3">
    <source>
        <dbReference type="Proteomes" id="UP000011932"/>
    </source>
</evidence>
<dbReference type="HOGENOM" id="CLU_020919_0_0_5"/>
<evidence type="ECO:0000259" key="1">
    <source>
        <dbReference type="Pfam" id="PF13166"/>
    </source>
</evidence>
<dbReference type="OrthoDB" id="9789562at2"/>
<dbReference type="KEGG" id="man:A11S_2123"/>
<dbReference type="PANTHER" id="PTHR32182">
    <property type="entry name" value="DNA REPLICATION AND REPAIR PROTEIN RECF"/>
    <property type="match status" value="1"/>
</dbReference>
<dbReference type="PANTHER" id="PTHR32182:SF22">
    <property type="entry name" value="ATP-DEPENDENT ENDONUCLEASE, OLD FAMILY-RELATED"/>
    <property type="match status" value="1"/>
</dbReference>
<feature type="domain" description="Protein CR006 P-loop" evidence="1">
    <location>
        <begin position="200"/>
        <end position="739"/>
    </location>
</feature>
<sequence length="763" mass="83667">MVDKIQLLRNVGQFDSVTPPHQTAMHKLALVYAENGRGKTTLAAILRSLGTGNTDLVSERHRLGAANLPHVVINSGTQTYTFQNGTWSAHLPAIAVFDDHFVSQNVCSGVEIESGHRQNLHELVLGAQGVALNGQLQTHIAAIEGHNRVLREREAAIPAAIRNGLSIDQFCALQPKDNIDAEIQEAERAVAAAQSAEPVRQQANFQTLSLPEFNVDEINAVLQRDLPDVQAEAAANVQKHLAKLGKGSEAWISEGMQKIAVSSAGHDKEICPFCTQDLEGSNIIAHYQAYFSDAYATLKKAITETGKAVADAHEDDIPAAFERAVRVCVQTAEFWRKFMEVPAFDFNTEEVARAWKAARKPVLEVLRAKYASPLEKMNLSDEALAAIALYDRHRSAVAETSSVLEGCNPEIVLVKERAASGNLVTLTSDLAKLKTIQKRHSPEVAPLCDAYIQEKEAKKASEGLRDTARAALDQYRETIFTSYETAINAYLVKFGAGFRLSSMASVNNRGGSSCTYSMLINNVAVPISADSGPSFKNTLSAGDRNTLALAFFFASLDQDPDLANKIVVIDDPMTSLDEHRTHRTLNEMHELVGKVKQVIVLSHSKSFLCDLWISADKSNRSAVQIIRSGQSSVIESWNVHQDCINNNDKNHALIEGYISAGDPANARPAAVALRNVLEAYIRVAYSTNFPPGSLLGEFHNRCVQAQTAGQPILNAADTTELRQLTNYANKFHHDTNPAYATELINDQELLDYCQRILRFVRKP</sequence>
<dbReference type="Gene3D" id="3.40.50.300">
    <property type="entry name" value="P-loop containing nucleotide triphosphate hydrolases"/>
    <property type="match status" value="1"/>
</dbReference>
<dbReference type="GO" id="GO:0000731">
    <property type="term" value="P:DNA synthesis involved in DNA repair"/>
    <property type="evidence" value="ECO:0007669"/>
    <property type="project" value="TreeGrafter"/>
</dbReference>
<evidence type="ECO:0000313" key="2">
    <source>
        <dbReference type="EMBL" id="AGH98921.1"/>
    </source>
</evidence>
<dbReference type="RefSeq" id="WP_015468435.1">
    <property type="nucleotide sequence ID" value="NC_020812.1"/>
</dbReference>
<dbReference type="GO" id="GO:0006302">
    <property type="term" value="P:double-strand break repair"/>
    <property type="evidence" value="ECO:0007669"/>
    <property type="project" value="TreeGrafter"/>
</dbReference>
<dbReference type="AlphaFoldDB" id="M4VLC9"/>
<reference evidence="2 3" key="1">
    <citation type="journal article" date="2013" name="ISME J.">
        <title>By their genes ye shall know them: genomic signatures of predatory bacteria.</title>
        <authorList>
            <person name="Pasternak Z."/>
            <person name="Pietrokovski S."/>
            <person name="Rotem O."/>
            <person name="Gophna U."/>
            <person name="Lurie-Weinberger M.N."/>
            <person name="Jurkevitch E."/>
        </authorList>
    </citation>
    <scope>NUCLEOTIDE SEQUENCE [LARGE SCALE GENOMIC DNA]</scope>
    <source>
        <strain evidence="2">EPB</strain>
    </source>
</reference>
<organism evidence="2 3">
    <name type="scientific">Micavibrio aeruginosavorus EPB</name>
    <dbReference type="NCBI Taxonomy" id="349215"/>
    <lineage>
        <taxon>Bacteria</taxon>
        <taxon>Pseudomonadati</taxon>
        <taxon>Bdellovibrionota</taxon>
        <taxon>Bdellovibrionia</taxon>
        <taxon>Bdellovibrionales</taxon>
        <taxon>Pseudobdellovibrionaceae</taxon>
        <taxon>Micavibrio</taxon>
    </lineage>
</organism>
<dbReference type="InterPro" id="IPR027417">
    <property type="entry name" value="P-loop_NTPase"/>
</dbReference>
<dbReference type="PATRIC" id="fig|349215.9.peg.2061"/>
<dbReference type="Pfam" id="PF13166">
    <property type="entry name" value="AAA_13"/>
    <property type="match status" value="1"/>
</dbReference>
<dbReference type="EMBL" id="CP003538">
    <property type="protein sequence ID" value="AGH98921.1"/>
    <property type="molecule type" value="Genomic_DNA"/>
</dbReference>
<protein>
    <recommendedName>
        <fullName evidence="1">Protein CR006 P-loop domain-containing protein</fullName>
    </recommendedName>
</protein>